<gene>
    <name evidence="8" type="ORF">IV203_027657</name>
</gene>
<keyword evidence="4" id="KW-0560">Oxidoreductase</keyword>
<evidence type="ECO:0000256" key="2">
    <source>
        <dbReference type="ARBA" id="ARBA00022630"/>
    </source>
</evidence>
<evidence type="ECO:0000256" key="5">
    <source>
        <dbReference type="ARBA" id="ARBA00023180"/>
    </source>
</evidence>
<keyword evidence="5" id="KW-0325">Glycoprotein</keyword>
<evidence type="ECO:0000256" key="3">
    <source>
        <dbReference type="ARBA" id="ARBA00022827"/>
    </source>
</evidence>
<dbReference type="GO" id="GO:0030328">
    <property type="term" value="P:prenylcysteine catabolic process"/>
    <property type="evidence" value="ECO:0007669"/>
    <property type="project" value="InterPro"/>
</dbReference>
<dbReference type="EMBL" id="JAGRRH010000005">
    <property type="protein sequence ID" value="KAG7369911.1"/>
    <property type="molecule type" value="Genomic_DNA"/>
</dbReference>
<keyword evidence="6" id="KW-0732">Signal</keyword>
<dbReference type="Pfam" id="PF07156">
    <property type="entry name" value="Prenylcys_lyase"/>
    <property type="match status" value="1"/>
</dbReference>
<reference evidence="8" key="2">
    <citation type="submission" date="2021-04" db="EMBL/GenBank/DDBJ databases">
        <authorList>
            <person name="Podell S."/>
        </authorList>
    </citation>
    <scope>NUCLEOTIDE SEQUENCE</scope>
    <source>
        <strain evidence="8">Hildebrandi</strain>
    </source>
</reference>
<name>A0A9K3Q410_9STRA</name>
<evidence type="ECO:0000256" key="6">
    <source>
        <dbReference type="SAM" id="SignalP"/>
    </source>
</evidence>
<reference evidence="8" key="1">
    <citation type="journal article" date="2021" name="Sci. Rep.">
        <title>Diploid genomic architecture of Nitzschia inconspicua, an elite biomass production diatom.</title>
        <authorList>
            <person name="Oliver A."/>
            <person name="Podell S."/>
            <person name="Pinowska A."/>
            <person name="Traller J.C."/>
            <person name="Smith S.R."/>
            <person name="McClure R."/>
            <person name="Beliaev A."/>
            <person name="Bohutskyi P."/>
            <person name="Hill E.A."/>
            <person name="Rabines A."/>
            <person name="Zheng H."/>
            <person name="Allen L.Z."/>
            <person name="Kuo A."/>
            <person name="Grigoriev I.V."/>
            <person name="Allen A.E."/>
            <person name="Hazlebeck D."/>
            <person name="Allen E.E."/>
        </authorList>
    </citation>
    <scope>NUCLEOTIDE SEQUENCE</scope>
    <source>
        <strain evidence="8">Hildebrandi</strain>
    </source>
</reference>
<feature type="chain" id="PRO_5039953663" evidence="6">
    <location>
        <begin position="16"/>
        <end position="573"/>
    </location>
</feature>
<comment type="caution">
    <text evidence="8">The sequence shown here is derived from an EMBL/GenBank/DDBJ whole genome shotgun (WGS) entry which is preliminary data.</text>
</comment>
<dbReference type="GO" id="GO:0030327">
    <property type="term" value="P:prenylated protein catabolic process"/>
    <property type="evidence" value="ECO:0007669"/>
    <property type="project" value="TreeGrafter"/>
</dbReference>
<keyword evidence="3" id="KW-0274">FAD</keyword>
<evidence type="ECO:0000259" key="7">
    <source>
        <dbReference type="Pfam" id="PF07156"/>
    </source>
</evidence>
<keyword evidence="2" id="KW-0285">Flavoprotein</keyword>
<dbReference type="InterPro" id="IPR017046">
    <property type="entry name" value="Prenylcysteine_Oxase1"/>
</dbReference>
<dbReference type="PANTHER" id="PTHR15944">
    <property type="entry name" value="FARNESYLCYSTEINE LYASE"/>
    <property type="match status" value="1"/>
</dbReference>
<keyword evidence="8" id="KW-0456">Lyase</keyword>
<feature type="signal peptide" evidence="6">
    <location>
        <begin position="1"/>
        <end position="15"/>
    </location>
</feature>
<dbReference type="InterPro" id="IPR010795">
    <property type="entry name" value="Prenylcys_lyase"/>
</dbReference>
<dbReference type="PANTHER" id="PTHR15944:SF0">
    <property type="entry name" value="PRENYLCYSTEINE LYASE DOMAIN-CONTAINING PROTEIN"/>
    <property type="match status" value="1"/>
</dbReference>
<evidence type="ECO:0000313" key="9">
    <source>
        <dbReference type="Proteomes" id="UP000693970"/>
    </source>
</evidence>
<feature type="domain" description="Prenylcysteine lyase" evidence="7">
    <location>
        <begin position="448"/>
        <end position="558"/>
    </location>
</feature>
<dbReference type="OrthoDB" id="437369at2759"/>
<keyword evidence="9" id="KW-1185">Reference proteome</keyword>
<evidence type="ECO:0000313" key="8">
    <source>
        <dbReference type="EMBL" id="KAG7369911.1"/>
    </source>
</evidence>
<protein>
    <submittedName>
        <fullName evidence="8">Prenylcysteine lyase</fullName>
    </submittedName>
</protein>
<dbReference type="GO" id="GO:0001735">
    <property type="term" value="F:prenylcysteine oxidase activity"/>
    <property type="evidence" value="ECO:0007669"/>
    <property type="project" value="InterPro"/>
</dbReference>
<comment type="cofactor">
    <cofactor evidence="1">
        <name>FAD</name>
        <dbReference type="ChEBI" id="CHEBI:57692"/>
    </cofactor>
</comment>
<dbReference type="GO" id="GO:0016829">
    <property type="term" value="F:lyase activity"/>
    <property type="evidence" value="ECO:0007669"/>
    <property type="project" value="UniProtKB-KW"/>
</dbReference>
<sequence>MRQLLVLALLAQCQAQRIAILGGGRSAEDITSTFVAKYLMDFLPSNCSSFQSLLLFDQKFHDNENRSKNRNIKSHPAYRDSFLFAGGDSAVFSSKLDPLVTEMIRNGNLNNLTTIIATLDDTNASIVFHDGNGAVALETTMPNLLSAFYWRYNVDYYVVSRLASKVKGKLEEAYRILEQESWELVQSPAHIWNRVGMEGLTRTPFDVVLEKYRVTEVLTFWRQYLPWIPQGSFRREALSSILLRQYHQDVSQVNGLAGLISFLSAMEDDNHKYIVKGAIEELTRSAWEQTLQSYQAKFPDCSSVANSVSLQPSQVVTVVGSVSGFELYNADGRSMGEFDQVILTEPLSSCGIEFLIKSHVDETAVLQPMPLGGLVENSEDVALMDHDGHDPLPRRLPGVATRPYTRIVTTVVEDATFQLDYWLPGKSINNASPDWTPPQQIFMTSSGRTNEFNVTNIARINHNVYKITSSQPLSIEILCRFFGDRVKVVEETSNDIAPDYQGDGIATPFLLYDGSTGFQGHTKAGALYYPRAMELTVSNTEMKAIGAKAVAKLIANRLAWIETIKPSYGGDEL</sequence>
<accession>A0A9K3Q410</accession>
<dbReference type="AlphaFoldDB" id="A0A9K3Q410"/>
<evidence type="ECO:0000256" key="4">
    <source>
        <dbReference type="ARBA" id="ARBA00023002"/>
    </source>
</evidence>
<dbReference type="Proteomes" id="UP000693970">
    <property type="component" value="Unassembled WGS sequence"/>
</dbReference>
<proteinExistence type="predicted"/>
<organism evidence="8 9">
    <name type="scientific">Nitzschia inconspicua</name>
    <dbReference type="NCBI Taxonomy" id="303405"/>
    <lineage>
        <taxon>Eukaryota</taxon>
        <taxon>Sar</taxon>
        <taxon>Stramenopiles</taxon>
        <taxon>Ochrophyta</taxon>
        <taxon>Bacillariophyta</taxon>
        <taxon>Bacillariophyceae</taxon>
        <taxon>Bacillariophycidae</taxon>
        <taxon>Bacillariales</taxon>
        <taxon>Bacillariaceae</taxon>
        <taxon>Nitzschia</taxon>
    </lineage>
</organism>
<evidence type="ECO:0000256" key="1">
    <source>
        <dbReference type="ARBA" id="ARBA00001974"/>
    </source>
</evidence>